<sequence>MYDECQKIKDLVKDANIAWCVDIFKRIDDILRKHNITDSDISQIHWLVKQGLKAEREE</sequence>
<gene>
    <name evidence="1" type="ORF">UFOVP787_208</name>
</gene>
<reference evidence="1" key="1">
    <citation type="submission" date="2020-04" db="EMBL/GenBank/DDBJ databases">
        <authorList>
            <person name="Chiriac C."/>
            <person name="Salcher M."/>
            <person name="Ghai R."/>
            <person name="Kavagutti S V."/>
        </authorList>
    </citation>
    <scope>NUCLEOTIDE SEQUENCE</scope>
</reference>
<protein>
    <submittedName>
        <fullName evidence="1">Uncharacterized protein</fullName>
    </submittedName>
</protein>
<accession>A0A6J5P618</accession>
<name>A0A6J5P618_9CAUD</name>
<evidence type="ECO:0000313" key="1">
    <source>
        <dbReference type="EMBL" id="CAB4162974.1"/>
    </source>
</evidence>
<dbReference type="EMBL" id="LR796734">
    <property type="protein sequence ID" value="CAB4162974.1"/>
    <property type="molecule type" value="Genomic_DNA"/>
</dbReference>
<organism evidence="1">
    <name type="scientific">uncultured Caudovirales phage</name>
    <dbReference type="NCBI Taxonomy" id="2100421"/>
    <lineage>
        <taxon>Viruses</taxon>
        <taxon>Duplodnaviria</taxon>
        <taxon>Heunggongvirae</taxon>
        <taxon>Uroviricota</taxon>
        <taxon>Caudoviricetes</taxon>
        <taxon>Peduoviridae</taxon>
        <taxon>Maltschvirus</taxon>
        <taxon>Maltschvirus maltsch</taxon>
    </lineage>
</organism>
<proteinExistence type="predicted"/>